<accession>F4XXL3</accession>
<evidence type="ECO:0000313" key="2">
    <source>
        <dbReference type="Proteomes" id="UP000003959"/>
    </source>
</evidence>
<keyword evidence="2" id="KW-1185">Reference proteome</keyword>
<dbReference type="EMBL" id="GL890948">
    <property type="protein sequence ID" value="EGJ30691.1"/>
    <property type="molecule type" value="Genomic_DNA"/>
</dbReference>
<name>F4XXL3_9CYAN</name>
<gene>
    <name evidence="1" type="ORF">LYNGBM3L_47720</name>
</gene>
<sequence length="34" mass="3951">MKGQVVMPIINFSIQLEENPEYLSDNFFGYITIV</sequence>
<dbReference type="AlphaFoldDB" id="F4XXL3"/>
<reference evidence="2" key="1">
    <citation type="journal article" date="2011" name="Proc. Natl. Acad. Sci. U.S.A.">
        <title>Genomic insights into the physiology and ecology of the marine filamentous cyanobacterium Lyngbya majuscula.</title>
        <authorList>
            <person name="Jones A.C."/>
            <person name="Monroe E.A."/>
            <person name="Podell S."/>
            <person name="Hess W.R."/>
            <person name="Klages S."/>
            <person name="Esquenazi E."/>
            <person name="Niessen S."/>
            <person name="Hoover H."/>
            <person name="Rothmann M."/>
            <person name="Lasken R.S."/>
            <person name="Yates J.R.III."/>
            <person name="Reinhardt R."/>
            <person name="Kube M."/>
            <person name="Burkart M.D."/>
            <person name="Allen E.E."/>
            <person name="Dorrestein P.C."/>
            <person name="Gerwick W.H."/>
            <person name="Gerwick L."/>
        </authorList>
    </citation>
    <scope>NUCLEOTIDE SEQUENCE [LARGE SCALE GENOMIC DNA]</scope>
    <source>
        <strain evidence="2">3L</strain>
    </source>
</reference>
<protein>
    <submittedName>
        <fullName evidence="1">Uncharacterized protein</fullName>
    </submittedName>
</protein>
<evidence type="ECO:0000313" key="1">
    <source>
        <dbReference type="EMBL" id="EGJ30691.1"/>
    </source>
</evidence>
<organism evidence="1 2">
    <name type="scientific">Moorena producens 3L</name>
    <dbReference type="NCBI Taxonomy" id="489825"/>
    <lineage>
        <taxon>Bacteria</taxon>
        <taxon>Bacillati</taxon>
        <taxon>Cyanobacteriota</taxon>
        <taxon>Cyanophyceae</taxon>
        <taxon>Coleofasciculales</taxon>
        <taxon>Coleofasciculaceae</taxon>
        <taxon>Moorena</taxon>
    </lineage>
</organism>
<proteinExistence type="predicted"/>
<dbReference type="HOGENOM" id="CLU_3374668_0_0_3"/>
<dbReference type="Proteomes" id="UP000003959">
    <property type="component" value="Unassembled WGS sequence"/>
</dbReference>